<reference evidence="2" key="1">
    <citation type="journal article" date="2023" name="G3 (Bethesda)">
        <title>Genome assembly and association tests identify interacting loci associated with vigor, precocity, and sex in interspecific pistachio rootstocks.</title>
        <authorList>
            <person name="Palmer W."/>
            <person name="Jacygrad E."/>
            <person name="Sagayaradj S."/>
            <person name="Cavanaugh K."/>
            <person name="Han R."/>
            <person name="Bertier L."/>
            <person name="Beede B."/>
            <person name="Kafkas S."/>
            <person name="Golino D."/>
            <person name="Preece J."/>
            <person name="Michelmore R."/>
        </authorList>
    </citation>
    <scope>NUCLEOTIDE SEQUENCE [LARGE SCALE GENOMIC DNA]</scope>
</reference>
<sequence>MLNYSQAHICHCLSRLATLKRNSVVTVSGNRRKTGEQFVDGVLTLARGLLQLGLRSGDIVAVSAFNSDLYLQWLLAVAFIGCIVAPLNYRWSFKEARSAMRTIRPVMLVTDESCDYWHSELQSNAIPSLKWHVSLGFSFSGFRRTWSSM</sequence>
<gene>
    <name evidence="1" type="ORF">Patl1_11406</name>
</gene>
<comment type="caution">
    <text evidence="1">The sequence shown here is derived from an EMBL/GenBank/DDBJ whole genome shotgun (WGS) entry which is preliminary data.</text>
</comment>
<keyword evidence="2" id="KW-1185">Reference proteome</keyword>
<name>A0ACC1A7D7_9ROSI</name>
<dbReference type="Proteomes" id="UP001164250">
    <property type="component" value="Chromosome 12"/>
</dbReference>
<organism evidence="1 2">
    <name type="scientific">Pistacia atlantica</name>
    <dbReference type="NCBI Taxonomy" id="434234"/>
    <lineage>
        <taxon>Eukaryota</taxon>
        <taxon>Viridiplantae</taxon>
        <taxon>Streptophyta</taxon>
        <taxon>Embryophyta</taxon>
        <taxon>Tracheophyta</taxon>
        <taxon>Spermatophyta</taxon>
        <taxon>Magnoliopsida</taxon>
        <taxon>eudicotyledons</taxon>
        <taxon>Gunneridae</taxon>
        <taxon>Pentapetalae</taxon>
        <taxon>rosids</taxon>
        <taxon>malvids</taxon>
        <taxon>Sapindales</taxon>
        <taxon>Anacardiaceae</taxon>
        <taxon>Pistacia</taxon>
    </lineage>
</organism>
<evidence type="ECO:0000313" key="2">
    <source>
        <dbReference type="Proteomes" id="UP001164250"/>
    </source>
</evidence>
<accession>A0ACC1A7D7</accession>
<dbReference type="EMBL" id="CM047908">
    <property type="protein sequence ID" value="KAJ0081706.1"/>
    <property type="molecule type" value="Genomic_DNA"/>
</dbReference>
<protein>
    <submittedName>
        <fullName evidence="1">Uncharacterized protein</fullName>
    </submittedName>
</protein>
<proteinExistence type="predicted"/>
<evidence type="ECO:0000313" key="1">
    <source>
        <dbReference type="EMBL" id="KAJ0081706.1"/>
    </source>
</evidence>